<keyword evidence="2" id="KW-0472">Membrane</keyword>
<name>T1JI86_STRMM</name>
<dbReference type="GO" id="GO:0016559">
    <property type="term" value="P:peroxisome fission"/>
    <property type="evidence" value="ECO:0007669"/>
    <property type="project" value="InterPro"/>
</dbReference>
<keyword evidence="3" id="KW-0576">Peroxisome</keyword>
<dbReference type="HOGENOM" id="CLU_049216_2_1_1"/>
<reference evidence="5" key="2">
    <citation type="submission" date="2015-02" db="UniProtKB">
        <authorList>
            <consortium name="EnsemblMetazoa"/>
        </authorList>
    </citation>
    <scope>IDENTIFICATION</scope>
</reference>
<sequence>MSQSAIETLIKLNSQTQGRDRIIRLLQYGSKFIWWYLEKGRKDPLWIVRIKDLEYSLSTARKIFRLGRFLDTLNAALKSLHLQELSLRTTITFSKISSALYLLTDHIIWFGRVGLMAVDKSKWTQQSNKFWLLSITFSLIRDLMELWHVLETQKNPKRPISSPMLKCLRDRKDLTIDTVKNCCDVFIPATNLGFCNLSPGTIGLLGVVSSALGIITLIDPMLKLQPN</sequence>
<evidence type="ECO:0000256" key="3">
    <source>
        <dbReference type="ARBA" id="ARBA00023140"/>
    </source>
</evidence>
<accession>T1JI86</accession>
<evidence type="ECO:0000313" key="5">
    <source>
        <dbReference type="EnsemblMetazoa" id="SMAR013567-PA"/>
    </source>
</evidence>
<dbReference type="EnsemblMetazoa" id="SMAR013567-RA">
    <property type="protein sequence ID" value="SMAR013567-PA"/>
    <property type="gene ID" value="SMAR013567"/>
</dbReference>
<dbReference type="Proteomes" id="UP000014500">
    <property type="component" value="Unassembled WGS sequence"/>
</dbReference>
<reference evidence="6" key="1">
    <citation type="submission" date="2011-05" db="EMBL/GenBank/DDBJ databases">
        <authorList>
            <person name="Richards S.R."/>
            <person name="Qu J."/>
            <person name="Jiang H."/>
            <person name="Jhangiani S.N."/>
            <person name="Agravi P."/>
            <person name="Goodspeed R."/>
            <person name="Gross S."/>
            <person name="Mandapat C."/>
            <person name="Jackson L."/>
            <person name="Mathew T."/>
            <person name="Pu L."/>
            <person name="Thornton R."/>
            <person name="Saada N."/>
            <person name="Wilczek-Boney K.B."/>
            <person name="Lee S."/>
            <person name="Kovar C."/>
            <person name="Wu Y."/>
            <person name="Scherer S.E."/>
            <person name="Worley K.C."/>
            <person name="Muzny D.M."/>
            <person name="Gibbs R."/>
        </authorList>
    </citation>
    <scope>NUCLEOTIDE SEQUENCE</scope>
    <source>
        <strain evidence="6">Brora</strain>
    </source>
</reference>
<dbReference type="PANTHER" id="PTHR12652:SF50">
    <property type="entry name" value="PEROXIN 11"/>
    <property type="match status" value="1"/>
</dbReference>
<keyword evidence="6" id="KW-1185">Reference proteome</keyword>
<protein>
    <recommendedName>
        <fullName evidence="7">Peroxisomal membrane protein 11B</fullName>
    </recommendedName>
</protein>
<evidence type="ECO:0000256" key="4">
    <source>
        <dbReference type="ARBA" id="ARBA00046271"/>
    </source>
</evidence>
<evidence type="ECO:0000313" key="6">
    <source>
        <dbReference type="Proteomes" id="UP000014500"/>
    </source>
</evidence>
<dbReference type="OMA" id="AYHPTVA"/>
<evidence type="ECO:0000256" key="2">
    <source>
        <dbReference type="ARBA" id="ARBA00023136"/>
    </source>
</evidence>
<proteinExistence type="predicted"/>
<dbReference type="EMBL" id="JH432130">
    <property type="status" value="NOT_ANNOTATED_CDS"/>
    <property type="molecule type" value="Genomic_DNA"/>
</dbReference>
<dbReference type="InterPro" id="IPR008733">
    <property type="entry name" value="PEX11"/>
</dbReference>
<dbReference type="Pfam" id="PF05648">
    <property type="entry name" value="PEX11"/>
    <property type="match status" value="1"/>
</dbReference>
<keyword evidence="1" id="KW-0962">Peroxisome biogenesis</keyword>
<comment type="subcellular location">
    <subcellularLocation>
        <location evidence="4">Peroxisome membrane</location>
    </subcellularLocation>
</comment>
<organism evidence="5 6">
    <name type="scientific">Strigamia maritima</name>
    <name type="common">European centipede</name>
    <name type="synonym">Geophilus maritimus</name>
    <dbReference type="NCBI Taxonomy" id="126957"/>
    <lineage>
        <taxon>Eukaryota</taxon>
        <taxon>Metazoa</taxon>
        <taxon>Ecdysozoa</taxon>
        <taxon>Arthropoda</taxon>
        <taxon>Myriapoda</taxon>
        <taxon>Chilopoda</taxon>
        <taxon>Pleurostigmophora</taxon>
        <taxon>Geophilomorpha</taxon>
        <taxon>Linotaeniidae</taxon>
        <taxon>Strigamia</taxon>
    </lineage>
</organism>
<evidence type="ECO:0008006" key="7">
    <source>
        <dbReference type="Google" id="ProtNLM"/>
    </source>
</evidence>
<dbReference type="eggNOG" id="KOG4186">
    <property type="taxonomic scope" value="Eukaryota"/>
</dbReference>
<dbReference type="AlphaFoldDB" id="T1JI86"/>
<evidence type="ECO:0000256" key="1">
    <source>
        <dbReference type="ARBA" id="ARBA00022593"/>
    </source>
</evidence>
<dbReference type="PhylomeDB" id="T1JI86"/>
<dbReference type="STRING" id="126957.T1JI86"/>
<dbReference type="GO" id="GO:0005778">
    <property type="term" value="C:peroxisomal membrane"/>
    <property type="evidence" value="ECO:0007669"/>
    <property type="project" value="UniProtKB-SubCell"/>
</dbReference>
<dbReference type="PANTHER" id="PTHR12652">
    <property type="entry name" value="PEROXISOMAL BIOGENESIS FACTOR 11"/>
    <property type="match status" value="1"/>
</dbReference>